<dbReference type="EMBL" id="JQIF01000008">
    <property type="protein sequence ID" value="KGJ54800.1"/>
    <property type="molecule type" value="Genomic_DNA"/>
</dbReference>
<protein>
    <submittedName>
        <fullName evidence="1">Phage tail protein</fullName>
    </submittedName>
</protein>
<comment type="caution">
    <text evidence="1">The sequence shown here is derived from an EMBL/GenBank/DDBJ whole genome shotgun (WGS) entry which is preliminary data.</text>
</comment>
<dbReference type="Proteomes" id="UP000030008">
    <property type="component" value="Unassembled WGS sequence"/>
</dbReference>
<dbReference type="RefSeq" id="WP_044903593.1">
    <property type="nucleotide sequence ID" value="NZ_JQIF01000008.1"/>
</dbReference>
<name>A0A099IAX3_CLOIN</name>
<evidence type="ECO:0000313" key="2">
    <source>
        <dbReference type="Proteomes" id="UP000030008"/>
    </source>
</evidence>
<sequence length="331" mass="38777">MREALSYQSNKDMSLQGAWIGFTPLTNGALCMGIQNDEAVYVSDVFDCGEEKGTWDELHLHFVQLWELQVSVWMFDSASTREQLLDFSVLDRFHVIRQNGFTKSKQDLLLYGREEASEGRYLIFCFQVRKPKGNTLQFIGYELSYPAVLFSEYLPYVYRNNPTLDAYLSIFKDVYLSLEQEIDQFYEQLDPLCADEEHLRELLTWLGLEHFQEYAELSALRGLPALWNQIYQEKGSLRYLFGLVKFLFHINICMQIKKRTLHVFVPCLPVRQKRKLLSFFQQEVPANAVAHVHFTRQSYMDENAFLGVTAALWEADRVMDTAEWDCVDIMR</sequence>
<accession>A0A099IAX3</accession>
<gene>
    <name evidence="1" type="ORF">CIAN88_01560</name>
</gene>
<evidence type="ECO:0000313" key="1">
    <source>
        <dbReference type="EMBL" id="KGJ54800.1"/>
    </source>
</evidence>
<proteinExistence type="predicted"/>
<organism evidence="1 2">
    <name type="scientific">Clostridium innocuum</name>
    <dbReference type="NCBI Taxonomy" id="1522"/>
    <lineage>
        <taxon>Bacteria</taxon>
        <taxon>Bacillati</taxon>
        <taxon>Bacillota</taxon>
        <taxon>Clostridia</taxon>
        <taxon>Eubacteriales</taxon>
        <taxon>Clostridiaceae</taxon>
        <taxon>Clostridium</taxon>
    </lineage>
</organism>
<dbReference type="AlphaFoldDB" id="A0A099IAX3"/>
<reference evidence="1 2" key="1">
    <citation type="submission" date="2014-08" db="EMBL/GenBank/DDBJ databases">
        <title>Clostridium innocuum, an unnegligible vancomycin-resistant pathogen causing extra-intestinal infections.</title>
        <authorList>
            <person name="Feng Y."/>
            <person name="Chiu C.-H."/>
        </authorList>
    </citation>
    <scope>NUCLEOTIDE SEQUENCE [LARGE SCALE GENOMIC DNA]</scope>
    <source>
        <strain evidence="1 2">AN88</strain>
    </source>
</reference>